<protein>
    <submittedName>
        <fullName evidence="1">Uncharacterized protein</fullName>
    </submittedName>
</protein>
<accession>A0A9D4N8X5</accession>
<evidence type="ECO:0000313" key="1">
    <source>
        <dbReference type="EMBL" id="KAH3888867.1"/>
    </source>
</evidence>
<sequence length="56" mass="6458">MICTTHFGMRTVIEIHKLCWGDGTLGVDFESGEEYITLDTERQTKIRTGENPRNTR</sequence>
<proteinExistence type="predicted"/>
<name>A0A9D4N8X5_DREPO</name>
<dbReference type="EMBL" id="JAIWYP010000001">
    <property type="protein sequence ID" value="KAH3888867.1"/>
    <property type="molecule type" value="Genomic_DNA"/>
</dbReference>
<reference evidence="1" key="1">
    <citation type="journal article" date="2019" name="bioRxiv">
        <title>The Genome of the Zebra Mussel, Dreissena polymorpha: A Resource for Invasive Species Research.</title>
        <authorList>
            <person name="McCartney M.A."/>
            <person name="Auch B."/>
            <person name="Kono T."/>
            <person name="Mallez S."/>
            <person name="Zhang Y."/>
            <person name="Obille A."/>
            <person name="Becker A."/>
            <person name="Abrahante J.E."/>
            <person name="Garbe J."/>
            <person name="Badalamenti J.P."/>
            <person name="Herman A."/>
            <person name="Mangelson H."/>
            <person name="Liachko I."/>
            <person name="Sullivan S."/>
            <person name="Sone E.D."/>
            <person name="Koren S."/>
            <person name="Silverstein K.A.T."/>
            <person name="Beckman K.B."/>
            <person name="Gohl D.M."/>
        </authorList>
    </citation>
    <scope>NUCLEOTIDE SEQUENCE</scope>
    <source>
        <strain evidence="1">Duluth1</strain>
        <tissue evidence="1">Whole animal</tissue>
    </source>
</reference>
<reference evidence="1" key="2">
    <citation type="submission" date="2020-11" db="EMBL/GenBank/DDBJ databases">
        <authorList>
            <person name="McCartney M.A."/>
            <person name="Auch B."/>
            <person name="Kono T."/>
            <person name="Mallez S."/>
            <person name="Becker A."/>
            <person name="Gohl D.M."/>
            <person name="Silverstein K.A.T."/>
            <person name="Koren S."/>
            <person name="Bechman K.B."/>
            <person name="Herman A."/>
            <person name="Abrahante J.E."/>
            <person name="Garbe J."/>
        </authorList>
    </citation>
    <scope>NUCLEOTIDE SEQUENCE</scope>
    <source>
        <strain evidence="1">Duluth1</strain>
        <tissue evidence="1">Whole animal</tissue>
    </source>
</reference>
<keyword evidence="2" id="KW-1185">Reference proteome</keyword>
<gene>
    <name evidence="1" type="ORF">DPMN_012909</name>
</gene>
<dbReference type="Proteomes" id="UP000828390">
    <property type="component" value="Unassembled WGS sequence"/>
</dbReference>
<comment type="caution">
    <text evidence="1">The sequence shown here is derived from an EMBL/GenBank/DDBJ whole genome shotgun (WGS) entry which is preliminary data.</text>
</comment>
<organism evidence="1 2">
    <name type="scientific">Dreissena polymorpha</name>
    <name type="common">Zebra mussel</name>
    <name type="synonym">Mytilus polymorpha</name>
    <dbReference type="NCBI Taxonomy" id="45954"/>
    <lineage>
        <taxon>Eukaryota</taxon>
        <taxon>Metazoa</taxon>
        <taxon>Spiralia</taxon>
        <taxon>Lophotrochozoa</taxon>
        <taxon>Mollusca</taxon>
        <taxon>Bivalvia</taxon>
        <taxon>Autobranchia</taxon>
        <taxon>Heteroconchia</taxon>
        <taxon>Euheterodonta</taxon>
        <taxon>Imparidentia</taxon>
        <taxon>Neoheterodontei</taxon>
        <taxon>Myida</taxon>
        <taxon>Dreissenoidea</taxon>
        <taxon>Dreissenidae</taxon>
        <taxon>Dreissena</taxon>
    </lineage>
</organism>
<evidence type="ECO:0000313" key="2">
    <source>
        <dbReference type="Proteomes" id="UP000828390"/>
    </source>
</evidence>
<dbReference type="AlphaFoldDB" id="A0A9D4N8X5"/>